<reference evidence="1" key="1">
    <citation type="submission" date="2023-06" db="EMBL/GenBank/DDBJ databases">
        <title>Genome-scale phylogeny and comparative genomics of the fungal order Sordariales.</title>
        <authorList>
            <consortium name="Lawrence Berkeley National Laboratory"/>
            <person name="Hensen N."/>
            <person name="Bonometti L."/>
            <person name="Westerberg I."/>
            <person name="Brannstrom I.O."/>
            <person name="Guillou S."/>
            <person name="Cros-Aarteil S."/>
            <person name="Calhoun S."/>
            <person name="Haridas S."/>
            <person name="Kuo A."/>
            <person name="Mondo S."/>
            <person name="Pangilinan J."/>
            <person name="Riley R."/>
            <person name="Labutti K."/>
            <person name="Andreopoulos B."/>
            <person name="Lipzen A."/>
            <person name="Chen C."/>
            <person name="Yanf M."/>
            <person name="Daum C."/>
            <person name="Ng V."/>
            <person name="Clum A."/>
            <person name="Steindorff A."/>
            <person name="Ohm R."/>
            <person name="Martin F."/>
            <person name="Silar P."/>
            <person name="Natvig D."/>
            <person name="Lalanne C."/>
            <person name="Gautier V."/>
            <person name="Ament-Velasquez S.L."/>
            <person name="Kruys A."/>
            <person name="Hutchinson M.I."/>
            <person name="Powell A.J."/>
            <person name="Barry K."/>
            <person name="Miller A.N."/>
            <person name="Grigoriev I.V."/>
            <person name="Debuchy R."/>
            <person name="Gladieux P."/>
            <person name="Thoren M.H."/>
            <person name="Johannesson H."/>
        </authorList>
    </citation>
    <scope>NUCLEOTIDE SEQUENCE</scope>
    <source>
        <strain evidence="1">CBS 540.89</strain>
    </source>
</reference>
<keyword evidence="2" id="KW-1185">Reference proteome</keyword>
<accession>A0AA40E6Y7</accession>
<dbReference type="Proteomes" id="UP001172159">
    <property type="component" value="Unassembled WGS sequence"/>
</dbReference>
<proteinExistence type="predicted"/>
<dbReference type="AlphaFoldDB" id="A0AA40E6Y7"/>
<evidence type="ECO:0000313" key="1">
    <source>
        <dbReference type="EMBL" id="KAK0726321.1"/>
    </source>
</evidence>
<protein>
    <submittedName>
        <fullName evidence="1">Uncharacterized protein</fullName>
    </submittedName>
</protein>
<name>A0AA40E6Y7_9PEZI</name>
<dbReference type="EMBL" id="JAUKTV010000010">
    <property type="protein sequence ID" value="KAK0726321.1"/>
    <property type="molecule type" value="Genomic_DNA"/>
</dbReference>
<gene>
    <name evidence="1" type="ORF">B0T21DRAFT_421655</name>
</gene>
<organism evidence="1 2">
    <name type="scientific">Apiosordaria backusii</name>
    <dbReference type="NCBI Taxonomy" id="314023"/>
    <lineage>
        <taxon>Eukaryota</taxon>
        <taxon>Fungi</taxon>
        <taxon>Dikarya</taxon>
        <taxon>Ascomycota</taxon>
        <taxon>Pezizomycotina</taxon>
        <taxon>Sordariomycetes</taxon>
        <taxon>Sordariomycetidae</taxon>
        <taxon>Sordariales</taxon>
        <taxon>Lasiosphaeriaceae</taxon>
        <taxon>Apiosordaria</taxon>
    </lineage>
</organism>
<comment type="caution">
    <text evidence="1">The sequence shown here is derived from an EMBL/GenBank/DDBJ whole genome shotgun (WGS) entry which is preliminary data.</text>
</comment>
<sequence>MRRSIGSFSGGPYGAGGARPDLLLRPILIHGGVFLRIPYHELEVALLFTSEDPGLDPTGKLHMSSTYDDGVERNREFSSSCSSRSFRLTFDKFVSPDTDILFKADVRCRSHIPNQGFHHCASPHEFFFNVGIVEGEDVVFPPADQVRFGIGGSGHERWEQAENALFGEWIGVGGVRWELVWIVCLGLAAGGVKVGLLGSLSLLRSRRLVGSGSSGRGISDGKEIHVGRGLSFEAWGRSLLVEGSVEGSVSVASGSF</sequence>
<evidence type="ECO:0000313" key="2">
    <source>
        <dbReference type="Proteomes" id="UP001172159"/>
    </source>
</evidence>